<keyword evidence="6" id="KW-1185">Reference proteome</keyword>
<evidence type="ECO:0000313" key="4">
    <source>
        <dbReference type="EMBL" id="WQG92503.1"/>
    </source>
</evidence>
<protein>
    <submittedName>
        <fullName evidence="3">Acyl-CoA thioester hydrolase</fullName>
    </submittedName>
    <submittedName>
        <fullName evidence="4">Thioesterase family protein</fullName>
        <ecNumber evidence="4">3.1.2.-</ecNumber>
    </submittedName>
</protein>
<evidence type="ECO:0000313" key="3">
    <source>
        <dbReference type="EMBL" id="SFW63256.1"/>
    </source>
</evidence>
<dbReference type="Proteomes" id="UP001326715">
    <property type="component" value="Chromosome"/>
</dbReference>
<proteinExistence type="inferred from homology"/>
<dbReference type="EC" id="3.1.2.-" evidence="4"/>
<dbReference type="GO" id="GO:0047617">
    <property type="term" value="F:fatty acyl-CoA hydrolase activity"/>
    <property type="evidence" value="ECO:0007669"/>
    <property type="project" value="TreeGrafter"/>
</dbReference>
<dbReference type="EMBL" id="FPIZ01000009">
    <property type="protein sequence ID" value="SFW63256.1"/>
    <property type="molecule type" value="Genomic_DNA"/>
</dbReference>
<organism evidence="3 5">
    <name type="scientific">Chitinophaga sancti</name>
    <dbReference type="NCBI Taxonomy" id="1004"/>
    <lineage>
        <taxon>Bacteria</taxon>
        <taxon>Pseudomonadati</taxon>
        <taxon>Bacteroidota</taxon>
        <taxon>Chitinophagia</taxon>
        <taxon>Chitinophagales</taxon>
        <taxon>Chitinophagaceae</taxon>
        <taxon>Chitinophaga</taxon>
    </lineage>
</organism>
<dbReference type="InterPro" id="IPR050563">
    <property type="entry name" value="4-hydroxybenzoyl-CoA_TE"/>
</dbReference>
<dbReference type="PANTHER" id="PTHR31793">
    <property type="entry name" value="4-HYDROXYBENZOYL-COA THIOESTERASE FAMILY MEMBER"/>
    <property type="match status" value="1"/>
</dbReference>
<dbReference type="STRING" id="1004.SAMN05661012_03060"/>
<reference evidence="4 6" key="2">
    <citation type="submission" date="2023-11" db="EMBL/GenBank/DDBJ databases">
        <title>MicrobeMod: A computational toolkit for identifying prokaryotic methylation and restriction-modification with nanopore sequencing.</title>
        <authorList>
            <person name="Crits-Christoph A."/>
            <person name="Kang S.C."/>
            <person name="Lee H."/>
            <person name="Ostrov N."/>
        </authorList>
    </citation>
    <scope>NUCLEOTIDE SEQUENCE [LARGE SCALE GENOMIC DNA]</scope>
    <source>
        <strain evidence="4 6">ATCC 23090</strain>
    </source>
</reference>
<reference evidence="3 5" key="1">
    <citation type="submission" date="2016-11" db="EMBL/GenBank/DDBJ databases">
        <authorList>
            <person name="Jaros S."/>
            <person name="Januszkiewicz K."/>
            <person name="Wedrychowicz H."/>
        </authorList>
    </citation>
    <scope>NUCLEOTIDE SEQUENCE [LARGE SCALE GENOMIC DNA]</scope>
    <source>
        <strain evidence="3 5">DSM 784</strain>
    </source>
</reference>
<accession>A0A1K1QTQ3</accession>
<name>A0A1K1QTQ3_9BACT</name>
<dbReference type="SUPFAM" id="SSF54637">
    <property type="entry name" value="Thioesterase/thiol ester dehydrase-isomerase"/>
    <property type="match status" value="1"/>
</dbReference>
<sequence length="152" mass="17744">MQWIDSIVNEKVKAKDMFIETTQIRVRYGETDQMGYLYYGNYALYYEVGRAEAIRKLGFTYAQLEKEGVIMPVAELNVKYIRPAYYDDLITVKTILKEMPVDHKIRFHSELYNEKGELLNVGVTTLVFLHADSKLKYGLPPLMREALAPFFE</sequence>
<dbReference type="NCBIfam" id="TIGR00051">
    <property type="entry name" value="YbgC/FadM family acyl-CoA thioesterase"/>
    <property type="match status" value="1"/>
</dbReference>
<evidence type="ECO:0000313" key="5">
    <source>
        <dbReference type="Proteomes" id="UP000183788"/>
    </source>
</evidence>
<keyword evidence="2 3" id="KW-0378">Hydrolase</keyword>
<dbReference type="CDD" id="cd00586">
    <property type="entry name" value="4HBT"/>
    <property type="match status" value="1"/>
</dbReference>
<gene>
    <name evidence="3" type="ORF">SAMN05661012_03060</name>
    <name evidence="4" type="ORF">SR876_13385</name>
</gene>
<dbReference type="RefSeq" id="WP_245801776.1">
    <property type="nucleotide sequence ID" value="NZ_CBHWAX010000024.1"/>
</dbReference>
<dbReference type="PANTHER" id="PTHR31793:SF27">
    <property type="entry name" value="NOVEL THIOESTERASE SUPERFAMILY DOMAIN AND SAPOSIN A-TYPE DOMAIN CONTAINING PROTEIN (0610012H03RIK)"/>
    <property type="match status" value="1"/>
</dbReference>
<evidence type="ECO:0000313" key="6">
    <source>
        <dbReference type="Proteomes" id="UP001326715"/>
    </source>
</evidence>
<dbReference type="Gene3D" id="3.10.129.10">
    <property type="entry name" value="Hotdog Thioesterase"/>
    <property type="match status" value="1"/>
</dbReference>
<evidence type="ECO:0000256" key="1">
    <source>
        <dbReference type="ARBA" id="ARBA00005953"/>
    </source>
</evidence>
<dbReference type="AlphaFoldDB" id="A0A1K1QTQ3"/>
<dbReference type="PIRSF" id="PIRSF003230">
    <property type="entry name" value="YbgC"/>
    <property type="match status" value="1"/>
</dbReference>
<comment type="similarity">
    <text evidence="1">Belongs to the 4-hydroxybenzoyl-CoA thioesterase family.</text>
</comment>
<dbReference type="InterPro" id="IPR029069">
    <property type="entry name" value="HotDog_dom_sf"/>
</dbReference>
<evidence type="ECO:0000256" key="2">
    <source>
        <dbReference type="ARBA" id="ARBA00022801"/>
    </source>
</evidence>
<dbReference type="EMBL" id="CP140154">
    <property type="protein sequence ID" value="WQG92503.1"/>
    <property type="molecule type" value="Genomic_DNA"/>
</dbReference>
<dbReference type="Proteomes" id="UP000183788">
    <property type="component" value="Unassembled WGS sequence"/>
</dbReference>
<dbReference type="InterPro" id="IPR006684">
    <property type="entry name" value="YbgC/YbaW"/>
</dbReference>
<dbReference type="Pfam" id="PF13279">
    <property type="entry name" value="4HBT_2"/>
    <property type="match status" value="1"/>
</dbReference>